<organism evidence="2 3">
    <name type="scientific">Salinactinospora qingdaonensis</name>
    <dbReference type="NCBI Taxonomy" id="702744"/>
    <lineage>
        <taxon>Bacteria</taxon>
        <taxon>Bacillati</taxon>
        <taxon>Actinomycetota</taxon>
        <taxon>Actinomycetes</taxon>
        <taxon>Streptosporangiales</taxon>
        <taxon>Nocardiopsidaceae</taxon>
        <taxon>Salinactinospora</taxon>
    </lineage>
</organism>
<sequence length="375" mass="41259">MVLEGLEVWALTHDAELRAALTDRRFRRNWRTWKDLTDGTVPADHPVAAMVRLDNMLTADGSDHRRLRGLISQGFTPARIEALRPGIEVRVQHLQEEIADMTGPVDLKRDFAYPLSLSVFSDLFGLPPTDYGQLHTMVDAAFALASSEEVRAMRAQVDAYLDELIATKQNRPGPDLVSALIAARQAGERLSTHELRDTLWLLITAGFETTASALANGIEALLASPDQLARLRNGAFQWPVAVEEVLRQATSVAVLPFLFAGEDITIAGHTITTGEPVLLCYLSANRDPARYGLEANTFDLTHSRPRHLGLGHGPHVCLGASLARLELEIALAALFTRFPRLKPAKDTAHTTRMQSIFINSPATLPVFLNVKRDAT</sequence>
<evidence type="ECO:0000313" key="2">
    <source>
        <dbReference type="EMBL" id="GAA3766574.1"/>
    </source>
</evidence>
<accession>A0ABP7GMM2</accession>
<comment type="similarity">
    <text evidence="1">Belongs to the cytochrome P450 family.</text>
</comment>
<comment type="caution">
    <text evidence="2">The sequence shown here is derived from an EMBL/GenBank/DDBJ whole genome shotgun (WGS) entry which is preliminary data.</text>
</comment>
<reference evidence="3" key="1">
    <citation type="journal article" date="2019" name="Int. J. Syst. Evol. Microbiol.">
        <title>The Global Catalogue of Microorganisms (GCM) 10K type strain sequencing project: providing services to taxonomists for standard genome sequencing and annotation.</title>
        <authorList>
            <consortium name="The Broad Institute Genomics Platform"/>
            <consortium name="The Broad Institute Genome Sequencing Center for Infectious Disease"/>
            <person name="Wu L."/>
            <person name="Ma J."/>
        </authorList>
    </citation>
    <scope>NUCLEOTIDE SEQUENCE [LARGE SCALE GENOMIC DNA]</scope>
    <source>
        <strain evidence="3">JCM 17137</strain>
    </source>
</reference>
<proteinExistence type="inferred from homology"/>
<dbReference type="PRINTS" id="PR00385">
    <property type="entry name" value="P450"/>
</dbReference>
<dbReference type="SUPFAM" id="SSF48264">
    <property type="entry name" value="Cytochrome P450"/>
    <property type="match status" value="1"/>
</dbReference>
<dbReference type="InterPro" id="IPR036396">
    <property type="entry name" value="Cyt_P450_sf"/>
</dbReference>
<dbReference type="EMBL" id="BAABDD010000053">
    <property type="protein sequence ID" value="GAA3766574.1"/>
    <property type="molecule type" value="Genomic_DNA"/>
</dbReference>
<dbReference type="InterPro" id="IPR001128">
    <property type="entry name" value="Cyt_P450"/>
</dbReference>
<dbReference type="PANTHER" id="PTHR46696">
    <property type="entry name" value="P450, PUTATIVE (EUROFUNG)-RELATED"/>
    <property type="match status" value="1"/>
</dbReference>
<dbReference type="Proteomes" id="UP001500908">
    <property type="component" value="Unassembled WGS sequence"/>
</dbReference>
<dbReference type="InterPro" id="IPR002397">
    <property type="entry name" value="Cyt_P450_B"/>
</dbReference>
<dbReference type="PRINTS" id="PR00359">
    <property type="entry name" value="BP450"/>
</dbReference>
<evidence type="ECO:0000256" key="1">
    <source>
        <dbReference type="ARBA" id="ARBA00010617"/>
    </source>
</evidence>
<protein>
    <submittedName>
        <fullName evidence="2">Cytochrome P450</fullName>
    </submittedName>
</protein>
<keyword evidence="3" id="KW-1185">Reference proteome</keyword>
<dbReference type="Gene3D" id="1.10.630.10">
    <property type="entry name" value="Cytochrome P450"/>
    <property type="match status" value="1"/>
</dbReference>
<gene>
    <name evidence="2" type="ORF">GCM10022402_49680</name>
</gene>
<name>A0ABP7GMM2_9ACTN</name>
<dbReference type="PANTHER" id="PTHR46696:SF1">
    <property type="entry name" value="CYTOCHROME P450 YJIB-RELATED"/>
    <property type="match status" value="1"/>
</dbReference>
<dbReference type="RefSeq" id="WP_344977458.1">
    <property type="nucleotide sequence ID" value="NZ_BAABDD010000053.1"/>
</dbReference>
<dbReference type="Pfam" id="PF00067">
    <property type="entry name" value="p450"/>
    <property type="match status" value="2"/>
</dbReference>
<evidence type="ECO:0000313" key="3">
    <source>
        <dbReference type="Proteomes" id="UP001500908"/>
    </source>
</evidence>